<evidence type="ECO:0000259" key="2">
    <source>
        <dbReference type="Pfam" id="PF04982"/>
    </source>
</evidence>
<proteinExistence type="predicted"/>
<dbReference type="InterPro" id="IPR007065">
    <property type="entry name" value="HPP"/>
</dbReference>
<gene>
    <name evidence="3" type="ORF">SPSIL_015770</name>
</gene>
<evidence type="ECO:0000313" key="4">
    <source>
        <dbReference type="Proteomes" id="UP000216752"/>
    </source>
</evidence>
<sequence>MIGGEPKESFTQKPSIKAERIVLSCQTYLKKCKTTRRCDVASPPLSECLWALVGSFAGIGVITYLSLIRDVPVLVASLGASACLIYGVPAAPFAQPRNAVAGHLLAALIGVFIYQLAGAYWYTAALSVGLAVATMVGTRTVHPPAGATALIAVITKQDWLFIVLPVGAGICILIFVGIVVNNLAAKRQYPKYWW</sequence>
<dbReference type="Proteomes" id="UP000216752">
    <property type="component" value="Chromosome"/>
</dbReference>
<feature type="transmembrane region" description="Helical" evidence="1">
    <location>
        <begin position="49"/>
        <end position="67"/>
    </location>
</feature>
<dbReference type="EMBL" id="CP155573">
    <property type="protein sequence ID" value="XFO65452.1"/>
    <property type="molecule type" value="Genomic_DNA"/>
</dbReference>
<protein>
    <recommendedName>
        <fullName evidence="2">HPP transmembrane region domain-containing protein</fullName>
    </recommendedName>
</protein>
<dbReference type="InterPro" id="IPR058581">
    <property type="entry name" value="TM_HPP"/>
</dbReference>
<accession>A0ABZ3IIF0</accession>
<dbReference type="PANTHER" id="PTHR33741:SF5">
    <property type="entry name" value="TRANSMEMBRANE PROTEIN DDB_G0269096-RELATED"/>
    <property type="match status" value="1"/>
</dbReference>
<organism evidence="3 4">
    <name type="scientific">Sporomusa silvacetica DSM 10669</name>
    <dbReference type="NCBI Taxonomy" id="1123289"/>
    <lineage>
        <taxon>Bacteria</taxon>
        <taxon>Bacillati</taxon>
        <taxon>Bacillota</taxon>
        <taxon>Negativicutes</taxon>
        <taxon>Selenomonadales</taxon>
        <taxon>Sporomusaceae</taxon>
        <taxon>Sporomusa</taxon>
    </lineage>
</organism>
<keyword evidence="1" id="KW-0812">Transmembrane</keyword>
<dbReference type="Pfam" id="PF04982">
    <property type="entry name" value="TM_HPP"/>
    <property type="match status" value="1"/>
</dbReference>
<dbReference type="RefSeq" id="WP_094603190.1">
    <property type="nucleotide sequence ID" value="NZ_CP155573.1"/>
</dbReference>
<evidence type="ECO:0000313" key="3">
    <source>
        <dbReference type="EMBL" id="XFO65452.1"/>
    </source>
</evidence>
<keyword evidence="4" id="KW-1185">Reference proteome</keyword>
<feature type="domain" description="HPP transmembrane region" evidence="2">
    <location>
        <begin position="42"/>
        <end position="190"/>
    </location>
</feature>
<dbReference type="PANTHER" id="PTHR33741">
    <property type="entry name" value="TRANSMEMBRANE PROTEIN DDB_G0269096-RELATED"/>
    <property type="match status" value="1"/>
</dbReference>
<feature type="transmembrane region" description="Helical" evidence="1">
    <location>
        <begin position="73"/>
        <end position="93"/>
    </location>
</feature>
<keyword evidence="1" id="KW-0472">Membrane</keyword>
<reference evidence="3" key="1">
    <citation type="submission" date="2024-05" db="EMBL/GenBank/DDBJ databases">
        <title>Isolation and characterization of Sporomusa carbonis sp. nov., a carboxydotrophic hydrogenogen in the genus of Sporomusa isolated from a charcoal burning pile.</title>
        <authorList>
            <person name="Boeer T."/>
            <person name="Rosenbaum F."/>
            <person name="Eysell L."/>
            <person name="Mueller V."/>
            <person name="Daniel R."/>
            <person name="Poehlein A."/>
        </authorList>
    </citation>
    <scope>NUCLEOTIDE SEQUENCE [LARGE SCALE GENOMIC DNA]</scope>
    <source>
        <strain evidence="3">DSM 10669</strain>
    </source>
</reference>
<name>A0ABZ3IIF0_9FIRM</name>
<evidence type="ECO:0000256" key="1">
    <source>
        <dbReference type="SAM" id="Phobius"/>
    </source>
</evidence>
<feature type="transmembrane region" description="Helical" evidence="1">
    <location>
        <begin position="100"/>
        <end position="122"/>
    </location>
</feature>
<keyword evidence="1" id="KW-1133">Transmembrane helix</keyword>
<feature type="transmembrane region" description="Helical" evidence="1">
    <location>
        <begin position="159"/>
        <end position="184"/>
    </location>
</feature>